<gene>
    <name evidence="2" type="ORF">JRO89_XS01G0115300</name>
</gene>
<sequence>MLDKLFNVRKLSPSARGVSAKPAASGLAKPEASSSVLKIVHVGGHVECYYMAVPAVRIIEKYPSFILARPEVFMRPWDSVVGPDEILTPGEKFLLVPRGTMKKLWRRIRKPDREVSINSFASKTCSDFTFQQNEVSVSREVSPCASFKSAFRKKSAIRKQVRFVGIDVKHRADGSYTERKNNTAVEEKPKKPEKGFNSHTLAGKKRGAKIASSTWQPSLKSITEKTVE</sequence>
<feature type="region of interest" description="Disordered" evidence="1">
    <location>
        <begin position="174"/>
        <end position="228"/>
    </location>
</feature>
<feature type="compositionally biased region" description="Polar residues" evidence="1">
    <location>
        <begin position="211"/>
        <end position="221"/>
    </location>
</feature>
<organism evidence="2 3">
    <name type="scientific">Xanthoceras sorbifolium</name>
    <dbReference type="NCBI Taxonomy" id="99658"/>
    <lineage>
        <taxon>Eukaryota</taxon>
        <taxon>Viridiplantae</taxon>
        <taxon>Streptophyta</taxon>
        <taxon>Embryophyta</taxon>
        <taxon>Tracheophyta</taxon>
        <taxon>Spermatophyta</taxon>
        <taxon>Magnoliopsida</taxon>
        <taxon>eudicotyledons</taxon>
        <taxon>Gunneridae</taxon>
        <taxon>Pentapetalae</taxon>
        <taxon>rosids</taxon>
        <taxon>malvids</taxon>
        <taxon>Sapindales</taxon>
        <taxon>Sapindaceae</taxon>
        <taxon>Xanthoceroideae</taxon>
        <taxon>Xanthoceras</taxon>
    </lineage>
</organism>
<dbReference type="Pfam" id="PF14009">
    <property type="entry name" value="PADRE"/>
    <property type="match status" value="1"/>
</dbReference>
<reference evidence="2 3" key="1">
    <citation type="submission" date="2021-02" db="EMBL/GenBank/DDBJ databases">
        <title>Plant Genome Project.</title>
        <authorList>
            <person name="Zhang R.-G."/>
        </authorList>
    </citation>
    <scope>NUCLEOTIDE SEQUENCE [LARGE SCALE GENOMIC DNA]</scope>
    <source>
        <tissue evidence="2">Leaves</tissue>
    </source>
</reference>
<proteinExistence type="predicted"/>
<feature type="compositionally biased region" description="Basic and acidic residues" evidence="1">
    <location>
        <begin position="174"/>
        <end position="196"/>
    </location>
</feature>
<dbReference type="EMBL" id="JAFEMO010000001">
    <property type="protein sequence ID" value="KAH7576597.1"/>
    <property type="molecule type" value="Genomic_DNA"/>
</dbReference>
<evidence type="ECO:0000313" key="2">
    <source>
        <dbReference type="EMBL" id="KAH7576597.1"/>
    </source>
</evidence>
<evidence type="ECO:0000256" key="1">
    <source>
        <dbReference type="SAM" id="MobiDB-lite"/>
    </source>
</evidence>
<accession>A0ABQ8IK96</accession>
<evidence type="ECO:0000313" key="3">
    <source>
        <dbReference type="Proteomes" id="UP000827721"/>
    </source>
</evidence>
<name>A0ABQ8IK96_9ROSI</name>
<protein>
    <submittedName>
        <fullName evidence="2">Uncharacterized protein</fullName>
    </submittedName>
</protein>
<dbReference type="InterPro" id="IPR025322">
    <property type="entry name" value="PADRE_dom"/>
</dbReference>
<dbReference type="PANTHER" id="PTHR33052">
    <property type="entry name" value="DUF4228 DOMAIN PROTEIN-RELATED"/>
    <property type="match status" value="1"/>
</dbReference>
<dbReference type="Proteomes" id="UP000827721">
    <property type="component" value="Unassembled WGS sequence"/>
</dbReference>
<comment type="caution">
    <text evidence="2">The sequence shown here is derived from an EMBL/GenBank/DDBJ whole genome shotgun (WGS) entry which is preliminary data.</text>
</comment>
<keyword evidence="3" id="KW-1185">Reference proteome</keyword>